<dbReference type="SUPFAM" id="SSF51735">
    <property type="entry name" value="NAD(P)-binding Rossmann-fold domains"/>
    <property type="match status" value="1"/>
</dbReference>
<gene>
    <name evidence="4" type="ORF">AB0C36_19925</name>
</gene>
<dbReference type="PRINTS" id="PR00081">
    <property type="entry name" value="GDHRDH"/>
</dbReference>
<sequence length="305" mass="29802">MSSAVGTPGASGVPAGGNAGGAAGRIDGKVALVTGAGAGIGQAVARRFAAEGALVVAGDIDKAALKVLADELGDRVAVARCDVTVEADVEALVALAVERFGGLDVAVANAGGGGSAELVDHDYAAFQRIVNLCLNGVFLTVKHAGAAMKAAGRGGSIVNMASLNAVQAGRGMAAYCSAKAGVVALTEVAALELGRHGVRVNAVAPGLVRTQATGGIWHIPGVVDEYVENAPLGRFAEPAEVANVVLFLASDEAGFVSGSVYGVDGGARTGRYPDLIGAIERLSAARGAGGSDDAGEAGDTAGSVG</sequence>
<protein>
    <submittedName>
        <fullName evidence="4">SDR family NAD(P)-dependent oxidoreductase</fullName>
    </submittedName>
</protein>
<evidence type="ECO:0000256" key="2">
    <source>
        <dbReference type="ARBA" id="ARBA00023002"/>
    </source>
</evidence>
<evidence type="ECO:0000256" key="3">
    <source>
        <dbReference type="SAM" id="MobiDB-lite"/>
    </source>
</evidence>
<dbReference type="CDD" id="cd05233">
    <property type="entry name" value="SDR_c"/>
    <property type="match status" value="1"/>
</dbReference>
<dbReference type="Gene3D" id="3.40.50.720">
    <property type="entry name" value="NAD(P)-binding Rossmann-like Domain"/>
    <property type="match status" value="1"/>
</dbReference>
<dbReference type="InterPro" id="IPR020904">
    <property type="entry name" value="Sc_DH/Rdtase_CS"/>
</dbReference>
<dbReference type="PRINTS" id="PR00080">
    <property type="entry name" value="SDRFAMILY"/>
</dbReference>
<organism evidence="4 5">
    <name type="scientific">Streptodolium elevatio</name>
    <dbReference type="NCBI Taxonomy" id="3157996"/>
    <lineage>
        <taxon>Bacteria</taxon>
        <taxon>Bacillati</taxon>
        <taxon>Actinomycetota</taxon>
        <taxon>Actinomycetes</taxon>
        <taxon>Kitasatosporales</taxon>
        <taxon>Streptomycetaceae</taxon>
        <taxon>Streptodolium</taxon>
    </lineage>
</organism>
<keyword evidence="2" id="KW-0560">Oxidoreductase</keyword>
<evidence type="ECO:0000256" key="1">
    <source>
        <dbReference type="ARBA" id="ARBA00006484"/>
    </source>
</evidence>
<evidence type="ECO:0000313" key="5">
    <source>
        <dbReference type="Proteomes" id="UP001551482"/>
    </source>
</evidence>
<dbReference type="PROSITE" id="PS00061">
    <property type="entry name" value="ADH_SHORT"/>
    <property type="match status" value="1"/>
</dbReference>
<dbReference type="PANTHER" id="PTHR24321">
    <property type="entry name" value="DEHYDROGENASES, SHORT CHAIN"/>
    <property type="match status" value="1"/>
</dbReference>
<comment type="caution">
    <text evidence="4">The sequence shown here is derived from an EMBL/GenBank/DDBJ whole genome shotgun (WGS) entry which is preliminary data.</text>
</comment>
<reference evidence="4 5" key="1">
    <citation type="submission" date="2024-06" db="EMBL/GenBank/DDBJ databases">
        <title>The Natural Products Discovery Center: Release of the First 8490 Sequenced Strains for Exploring Actinobacteria Biosynthetic Diversity.</title>
        <authorList>
            <person name="Kalkreuter E."/>
            <person name="Kautsar S.A."/>
            <person name="Yang D."/>
            <person name="Bader C.D."/>
            <person name="Teijaro C.N."/>
            <person name="Fluegel L."/>
            <person name="Davis C.M."/>
            <person name="Simpson J.R."/>
            <person name="Lauterbach L."/>
            <person name="Steele A.D."/>
            <person name="Gui C."/>
            <person name="Meng S."/>
            <person name="Li G."/>
            <person name="Viehrig K."/>
            <person name="Ye F."/>
            <person name="Su P."/>
            <person name="Kiefer A.F."/>
            <person name="Nichols A."/>
            <person name="Cepeda A.J."/>
            <person name="Yan W."/>
            <person name="Fan B."/>
            <person name="Jiang Y."/>
            <person name="Adhikari A."/>
            <person name="Zheng C.-J."/>
            <person name="Schuster L."/>
            <person name="Cowan T.M."/>
            <person name="Smanski M.J."/>
            <person name="Chevrette M.G."/>
            <person name="De Carvalho L.P.S."/>
            <person name="Shen B."/>
        </authorList>
    </citation>
    <scope>NUCLEOTIDE SEQUENCE [LARGE SCALE GENOMIC DNA]</scope>
    <source>
        <strain evidence="4 5">NPDC048946</strain>
    </source>
</reference>
<name>A0ABV3DJ47_9ACTN</name>
<dbReference type="PANTHER" id="PTHR24321:SF8">
    <property type="entry name" value="ESTRADIOL 17-BETA-DEHYDROGENASE 8-RELATED"/>
    <property type="match status" value="1"/>
</dbReference>
<dbReference type="NCBIfam" id="NF005559">
    <property type="entry name" value="PRK07231.1"/>
    <property type="match status" value="1"/>
</dbReference>
<feature type="region of interest" description="Disordered" evidence="3">
    <location>
        <begin position="286"/>
        <end position="305"/>
    </location>
</feature>
<dbReference type="EMBL" id="JBEZFP010000049">
    <property type="protein sequence ID" value="MEU8135775.1"/>
    <property type="molecule type" value="Genomic_DNA"/>
</dbReference>
<dbReference type="Pfam" id="PF13561">
    <property type="entry name" value="adh_short_C2"/>
    <property type="match status" value="1"/>
</dbReference>
<accession>A0ABV3DJ47</accession>
<comment type="similarity">
    <text evidence="1">Belongs to the short-chain dehydrogenases/reductases (SDR) family.</text>
</comment>
<evidence type="ECO:0000313" key="4">
    <source>
        <dbReference type="EMBL" id="MEU8135775.1"/>
    </source>
</evidence>
<keyword evidence="5" id="KW-1185">Reference proteome</keyword>
<dbReference type="InterPro" id="IPR002347">
    <property type="entry name" value="SDR_fam"/>
</dbReference>
<dbReference type="RefSeq" id="WP_358355775.1">
    <property type="nucleotide sequence ID" value="NZ_JBEZFP010000049.1"/>
</dbReference>
<dbReference type="InterPro" id="IPR036291">
    <property type="entry name" value="NAD(P)-bd_dom_sf"/>
</dbReference>
<proteinExistence type="inferred from homology"/>
<dbReference type="Proteomes" id="UP001551482">
    <property type="component" value="Unassembled WGS sequence"/>
</dbReference>